<feature type="chain" id="PRO_5024374605" evidence="2">
    <location>
        <begin position="22"/>
        <end position="119"/>
    </location>
</feature>
<dbReference type="AlphaFoldDB" id="A0A5R9J690"/>
<feature type="region of interest" description="Disordered" evidence="1">
    <location>
        <begin position="17"/>
        <end position="49"/>
    </location>
</feature>
<feature type="region of interest" description="Disordered" evidence="1">
    <location>
        <begin position="64"/>
        <end position="83"/>
    </location>
</feature>
<evidence type="ECO:0000313" key="3">
    <source>
        <dbReference type="EMBL" id="TLU72373.1"/>
    </source>
</evidence>
<keyword evidence="4" id="KW-1185">Reference proteome</keyword>
<gene>
    <name evidence="3" type="ORF">FE263_09835</name>
</gene>
<name>A0A5R9J690_9PROT</name>
<dbReference type="EMBL" id="VCDI01000003">
    <property type="protein sequence ID" value="TLU72373.1"/>
    <property type="molecule type" value="Genomic_DNA"/>
</dbReference>
<evidence type="ECO:0000256" key="2">
    <source>
        <dbReference type="SAM" id="SignalP"/>
    </source>
</evidence>
<evidence type="ECO:0000256" key="1">
    <source>
        <dbReference type="SAM" id="MobiDB-lite"/>
    </source>
</evidence>
<evidence type="ECO:0000313" key="4">
    <source>
        <dbReference type="Proteomes" id="UP000305654"/>
    </source>
</evidence>
<comment type="caution">
    <text evidence="3">The sequence shown here is derived from an EMBL/GenBank/DDBJ whole genome shotgun (WGS) entry which is preliminary data.</text>
</comment>
<organism evidence="3 4">
    <name type="scientific">Lichenicoccus roseus</name>
    <dbReference type="NCBI Taxonomy" id="2683649"/>
    <lineage>
        <taxon>Bacteria</taxon>
        <taxon>Pseudomonadati</taxon>
        <taxon>Pseudomonadota</taxon>
        <taxon>Alphaproteobacteria</taxon>
        <taxon>Acetobacterales</taxon>
        <taxon>Acetobacteraceae</taxon>
        <taxon>Lichenicoccus</taxon>
    </lineage>
</organism>
<dbReference type="PROSITE" id="PS51257">
    <property type="entry name" value="PROKAR_LIPOPROTEIN"/>
    <property type="match status" value="1"/>
</dbReference>
<feature type="signal peptide" evidence="2">
    <location>
        <begin position="1"/>
        <end position="21"/>
    </location>
</feature>
<sequence length="119" mass="12174">MRRIMAAGVVASVACGAGAHAQTASTPRQQARHPKAPAAAAPATPAPPAENLVVHGARRYQSAPVPNQSIHDPAEALRDPATGAPIGRFGHAYMDANPVPPINPELNGNQSPVSVGVQR</sequence>
<dbReference type="Proteomes" id="UP000305654">
    <property type="component" value="Unassembled WGS sequence"/>
</dbReference>
<proteinExistence type="predicted"/>
<keyword evidence="2" id="KW-0732">Signal</keyword>
<dbReference type="OrthoDB" id="7275155at2"/>
<feature type="region of interest" description="Disordered" evidence="1">
    <location>
        <begin position="88"/>
        <end position="119"/>
    </location>
</feature>
<protein>
    <submittedName>
        <fullName evidence="3">Uncharacterized protein</fullName>
    </submittedName>
</protein>
<dbReference type="RefSeq" id="WP_138325835.1">
    <property type="nucleotide sequence ID" value="NZ_VCDI01000003.1"/>
</dbReference>
<reference evidence="3 4" key="1">
    <citation type="submission" date="2019-05" db="EMBL/GenBank/DDBJ databases">
        <authorList>
            <person name="Pankratov T."/>
            <person name="Grouzdev D."/>
        </authorList>
    </citation>
    <scope>NUCLEOTIDE SEQUENCE [LARGE SCALE GENOMIC DNA]</scope>
    <source>
        <strain evidence="3 4">KEBCLARHB70R</strain>
    </source>
</reference>
<accession>A0A5R9J690</accession>